<organism evidence="1 2">
    <name type="scientific">Parasphingorhabdus litoris</name>
    <dbReference type="NCBI Taxonomy" id="394733"/>
    <lineage>
        <taxon>Bacteria</taxon>
        <taxon>Pseudomonadati</taxon>
        <taxon>Pseudomonadota</taxon>
        <taxon>Alphaproteobacteria</taxon>
        <taxon>Sphingomonadales</taxon>
        <taxon>Sphingomonadaceae</taxon>
        <taxon>Parasphingorhabdus</taxon>
    </lineage>
</organism>
<dbReference type="Proteomes" id="UP001500713">
    <property type="component" value="Unassembled WGS sequence"/>
</dbReference>
<name>A0ABN1ACN7_9SPHN</name>
<proteinExistence type="predicted"/>
<protein>
    <recommendedName>
        <fullName evidence="3">Helix-turn-helix domain-containing protein</fullName>
    </recommendedName>
</protein>
<evidence type="ECO:0008006" key="3">
    <source>
        <dbReference type="Google" id="ProtNLM"/>
    </source>
</evidence>
<sequence>MKNSPFPTKPDPRSAAVQNRSISRIPAFTPVELRRVRPDGWTPLRQAEFIGFLAETRCVKKAAERVGMSRETAYRLRRKPGADSFVAAWDFILEEPCPSKGADGRKPKVTLETLFQRIRMGSYRPMLRAGRYVGTLQKPDIQALLAAISRLDMVAPSADHRDSFAANRGDP</sequence>
<comment type="caution">
    <text evidence="1">The sequence shown here is derived from an EMBL/GenBank/DDBJ whole genome shotgun (WGS) entry which is preliminary data.</text>
</comment>
<dbReference type="EMBL" id="BAAAEM010000002">
    <property type="protein sequence ID" value="GAA0473230.1"/>
    <property type="molecule type" value="Genomic_DNA"/>
</dbReference>
<dbReference type="RefSeq" id="WP_229956151.1">
    <property type="nucleotide sequence ID" value="NZ_BAAAEM010000002.1"/>
</dbReference>
<gene>
    <name evidence="1" type="ORF">GCM10009096_13160</name>
</gene>
<evidence type="ECO:0000313" key="1">
    <source>
        <dbReference type="EMBL" id="GAA0473230.1"/>
    </source>
</evidence>
<evidence type="ECO:0000313" key="2">
    <source>
        <dbReference type="Proteomes" id="UP001500713"/>
    </source>
</evidence>
<reference evidence="1 2" key="1">
    <citation type="journal article" date="2019" name="Int. J. Syst. Evol. Microbiol.">
        <title>The Global Catalogue of Microorganisms (GCM) 10K type strain sequencing project: providing services to taxonomists for standard genome sequencing and annotation.</title>
        <authorList>
            <consortium name="The Broad Institute Genomics Platform"/>
            <consortium name="The Broad Institute Genome Sequencing Center for Infectious Disease"/>
            <person name="Wu L."/>
            <person name="Ma J."/>
        </authorList>
    </citation>
    <scope>NUCLEOTIDE SEQUENCE [LARGE SCALE GENOMIC DNA]</scope>
    <source>
        <strain evidence="1 2">JCM 14162</strain>
    </source>
</reference>
<accession>A0ABN1ACN7</accession>
<keyword evidence="2" id="KW-1185">Reference proteome</keyword>